<reference evidence="7 8" key="1">
    <citation type="submission" date="2024-10" db="EMBL/GenBank/DDBJ databases">
        <title>Updated reference genomes for cyclostephanoid diatoms.</title>
        <authorList>
            <person name="Roberts W.R."/>
            <person name="Alverson A.J."/>
        </authorList>
    </citation>
    <scope>NUCLEOTIDE SEQUENCE [LARGE SCALE GENOMIC DNA]</scope>
    <source>
        <strain evidence="7 8">AJA276-08</strain>
    </source>
</reference>
<evidence type="ECO:0000259" key="6">
    <source>
        <dbReference type="Pfam" id="PF00955"/>
    </source>
</evidence>
<evidence type="ECO:0000313" key="8">
    <source>
        <dbReference type="Proteomes" id="UP001530315"/>
    </source>
</evidence>
<evidence type="ECO:0000256" key="2">
    <source>
        <dbReference type="ARBA" id="ARBA00022692"/>
    </source>
</evidence>
<feature type="transmembrane region" description="Helical" evidence="5">
    <location>
        <begin position="224"/>
        <end position="242"/>
    </location>
</feature>
<dbReference type="EMBL" id="JALLAZ020000523">
    <property type="protein sequence ID" value="KAL3793175.1"/>
    <property type="molecule type" value="Genomic_DNA"/>
</dbReference>
<dbReference type="InterPro" id="IPR011531">
    <property type="entry name" value="HCO3_transpt-like_TM_dom"/>
</dbReference>
<feature type="transmembrane region" description="Helical" evidence="5">
    <location>
        <begin position="415"/>
        <end position="438"/>
    </location>
</feature>
<name>A0ABD3PZ05_9STRA</name>
<feature type="transmembrane region" description="Helical" evidence="5">
    <location>
        <begin position="118"/>
        <end position="142"/>
    </location>
</feature>
<feature type="transmembrane region" description="Helical" evidence="5">
    <location>
        <begin position="375"/>
        <end position="394"/>
    </location>
</feature>
<sequence length="611" mass="67443">MKDEKHRNMEVARQIGQERVELKDAVKEVKEAAQGVSQSAKSLGGAVIDGSGASTTVEAAREVSKSAMNLGGAVFGMSPRIFKRLVTLCATSETRNDFLRRRKYYISDWTDAFEKKRLVIPAVLFLYFACLAPAVSFGTIASEITNGSMGVVEFLLGSGVAGMCELLQFLTTPHRLPGGLSEKMYSVMCGQPMAFLAPTGLTLAFISGLFRFCTLRALPFFPVYAWVGLWTSAFMTFLGLVGSSKLIRYCTRFTDEVFNGMLSVNFIYEACSSLRRNFINADPMNLTMPFVALSMSLGTYFGTQAVVKFEASKFFNANIRKIIRNFGPVSMIIIFTLLNLLPWFQKFNVPTLSVPDTFQLAGGRSFLVGLKEIPVNIRLLCALPACLLTCLFFMDQNITVRLVNSPENKLKKGSAYNLDMVALGVITGVLSVIGLPWMCGATVQSMNHVRAMAETKLNKETNRMEITDVTETRLTGFVIHSMLASTILLLPLIKKIPIPVVSGVFLFLGRRLMTGNTFFKRITDGLAESARLPGTSPIHVLGRKKMNIYTTIQVLCLIGLFGFKQLPAITIFFPAMIGVLMSIRAFVLPKFFSEEEFVALGDPTPHRRAIV</sequence>
<dbReference type="PANTHER" id="PTHR11453:SF127">
    <property type="entry name" value="SOLUTE CARRIER FAMILY 4 MEMBER 11"/>
    <property type="match status" value="1"/>
</dbReference>
<evidence type="ECO:0000256" key="1">
    <source>
        <dbReference type="ARBA" id="ARBA00004141"/>
    </source>
</evidence>
<feature type="domain" description="Bicarbonate transporter-like transmembrane" evidence="6">
    <location>
        <begin position="182"/>
        <end position="279"/>
    </location>
</feature>
<protein>
    <recommendedName>
        <fullName evidence="6">Bicarbonate transporter-like transmembrane domain-containing protein</fullName>
    </recommendedName>
</protein>
<dbReference type="Gene3D" id="1.10.287.570">
    <property type="entry name" value="Helical hairpin bin"/>
    <property type="match status" value="1"/>
</dbReference>
<accession>A0ABD3PZ05</accession>
<evidence type="ECO:0000256" key="5">
    <source>
        <dbReference type="SAM" id="Phobius"/>
    </source>
</evidence>
<dbReference type="GO" id="GO:0016020">
    <property type="term" value="C:membrane"/>
    <property type="evidence" value="ECO:0007669"/>
    <property type="project" value="UniProtKB-SubCell"/>
</dbReference>
<evidence type="ECO:0000256" key="3">
    <source>
        <dbReference type="ARBA" id="ARBA00022989"/>
    </source>
</evidence>
<feature type="domain" description="Bicarbonate transporter-like transmembrane" evidence="6">
    <location>
        <begin position="290"/>
        <end position="602"/>
    </location>
</feature>
<feature type="domain" description="Bicarbonate transporter-like transmembrane" evidence="6">
    <location>
        <begin position="95"/>
        <end position="164"/>
    </location>
</feature>
<dbReference type="AlphaFoldDB" id="A0ABD3PZ05"/>
<keyword evidence="8" id="KW-1185">Reference proteome</keyword>
<dbReference type="PANTHER" id="PTHR11453">
    <property type="entry name" value="ANION EXCHANGE PROTEIN"/>
    <property type="match status" value="1"/>
</dbReference>
<comment type="caution">
    <text evidence="7">The sequence shown here is derived from an EMBL/GenBank/DDBJ whole genome shotgun (WGS) entry which is preliminary data.</text>
</comment>
<feature type="transmembrane region" description="Helical" evidence="5">
    <location>
        <begin position="193"/>
        <end position="212"/>
    </location>
</feature>
<gene>
    <name evidence="7" type="ORF">ACHAW5_001403</name>
</gene>
<keyword evidence="2 5" id="KW-0812">Transmembrane</keyword>
<dbReference type="Proteomes" id="UP001530315">
    <property type="component" value="Unassembled WGS sequence"/>
</dbReference>
<feature type="transmembrane region" description="Helical" evidence="5">
    <location>
        <begin position="322"/>
        <end position="344"/>
    </location>
</feature>
<keyword evidence="3 5" id="KW-1133">Transmembrane helix</keyword>
<dbReference type="Pfam" id="PF00955">
    <property type="entry name" value="HCO3_cotransp"/>
    <property type="match status" value="3"/>
</dbReference>
<dbReference type="InterPro" id="IPR003020">
    <property type="entry name" value="HCO3_transpt_euk"/>
</dbReference>
<proteinExistence type="predicted"/>
<evidence type="ECO:0000256" key="4">
    <source>
        <dbReference type="ARBA" id="ARBA00023136"/>
    </source>
</evidence>
<evidence type="ECO:0000313" key="7">
    <source>
        <dbReference type="EMBL" id="KAL3793175.1"/>
    </source>
</evidence>
<comment type="subcellular location">
    <subcellularLocation>
        <location evidence="1">Membrane</location>
        <topology evidence="1">Multi-pass membrane protein</topology>
    </subcellularLocation>
</comment>
<keyword evidence="4 5" id="KW-0472">Membrane</keyword>
<organism evidence="7 8">
    <name type="scientific">Stephanodiscus triporus</name>
    <dbReference type="NCBI Taxonomy" id="2934178"/>
    <lineage>
        <taxon>Eukaryota</taxon>
        <taxon>Sar</taxon>
        <taxon>Stramenopiles</taxon>
        <taxon>Ochrophyta</taxon>
        <taxon>Bacillariophyta</taxon>
        <taxon>Coscinodiscophyceae</taxon>
        <taxon>Thalassiosirophycidae</taxon>
        <taxon>Stephanodiscales</taxon>
        <taxon>Stephanodiscaceae</taxon>
        <taxon>Stephanodiscus</taxon>
    </lineage>
</organism>